<name>A0ABU0CWV4_9BACI</name>
<dbReference type="EMBL" id="JAUSUQ010000020">
    <property type="protein sequence ID" value="MDQ0340814.1"/>
    <property type="molecule type" value="Genomic_DNA"/>
</dbReference>
<evidence type="ECO:0000313" key="1">
    <source>
        <dbReference type="EMBL" id="MDQ0340814.1"/>
    </source>
</evidence>
<gene>
    <name evidence="1" type="ORF">J2S00_003654</name>
</gene>
<evidence type="ECO:0008006" key="3">
    <source>
        <dbReference type="Google" id="ProtNLM"/>
    </source>
</evidence>
<dbReference type="Gene3D" id="3.40.50.11440">
    <property type="match status" value="1"/>
</dbReference>
<evidence type="ECO:0000313" key="2">
    <source>
        <dbReference type="Proteomes" id="UP001232445"/>
    </source>
</evidence>
<organism evidence="1 2">
    <name type="scientific">Caldalkalibacillus uzonensis</name>
    <dbReference type="NCBI Taxonomy" id="353224"/>
    <lineage>
        <taxon>Bacteria</taxon>
        <taxon>Bacillati</taxon>
        <taxon>Bacillota</taxon>
        <taxon>Bacilli</taxon>
        <taxon>Bacillales</taxon>
        <taxon>Bacillaceae</taxon>
        <taxon>Caldalkalibacillus</taxon>
    </lineage>
</organism>
<dbReference type="Proteomes" id="UP001232445">
    <property type="component" value="Unassembled WGS sequence"/>
</dbReference>
<protein>
    <recommendedName>
        <fullName evidence="3">DUF2088 domain-containing protein</fullName>
    </recommendedName>
</protein>
<sequence>MFEMIEIEQIFSGKRLTDIKRKVHKEIRKNPEVQRLAKGAEIAVTAGSRGIANIAEILRETVSALKGMGYEPFLVPAMGSHGGGTAEGQVEVLKHLGVTEEAVGTEIRSSMDVELIAHTDDGVPVYMDKNAYHADGIVVVNRVKPHTSFRGRVESGLSKMVTIGLGKIKGARLVHSNGAVHMARNIEKVSKCAIENSKILMGLAIVENAYEDTVDVVGVTRDEWHDKEEELLKQAKAMMPSLPVDDIDLLIIEEMGKIYSGTGMDPNIIGRWRMNGLPEPEVPNIKRIVVLDLAHQSFGNAMGVGLADFTTRKLFDKIDLHATYTNALTSTNLQRAMIPLIYPTEKDSIETAIKSLGSEVNYASLKVVQIPNTLHLKHVLVSKPVLKEMESTGKGYKMIRTCILDFNEHNELTNRLMVHN</sequence>
<comment type="caution">
    <text evidence="1">The sequence shown here is derived from an EMBL/GenBank/DDBJ whole genome shotgun (WGS) entry which is preliminary data.</text>
</comment>
<accession>A0ABU0CWV4</accession>
<keyword evidence="2" id="KW-1185">Reference proteome</keyword>
<proteinExistence type="predicted"/>
<reference evidence="1 2" key="1">
    <citation type="submission" date="2023-07" db="EMBL/GenBank/DDBJ databases">
        <title>Genomic Encyclopedia of Type Strains, Phase IV (KMG-IV): sequencing the most valuable type-strain genomes for metagenomic binning, comparative biology and taxonomic classification.</title>
        <authorList>
            <person name="Goeker M."/>
        </authorList>
    </citation>
    <scope>NUCLEOTIDE SEQUENCE [LARGE SCALE GENOMIC DNA]</scope>
    <source>
        <strain evidence="1 2">DSM 17740</strain>
    </source>
</reference>